<proteinExistence type="predicted"/>
<evidence type="ECO:0000313" key="3">
    <source>
        <dbReference type="Proteomes" id="UP000799424"/>
    </source>
</evidence>
<dbReference type="AlphaFoldDB" id="A0A6A7AA88"/>
<evidence type="ECO:0000259" key="1">
    <source>
        <dbReference type="Pfam" id="PF06985"/>
    </source>
</evidence>
<dbReference type="Pfam" id="PF06985">
    <property type="entry name" value="HET"/>
    <property type="match status" value="1"/>
</dbReference>
<reference evidence="2" key="1">
    <citation type="journal article" date="2020" name="Stud. Mycol.">
        <title>101 Dothideomycetes genomes: a test case for predicting lifestyles and emergence of pathogens.</title>
        <authorList>
            <person name="Haridas S."/>
            <person name="Albert R."/>
            <person name="Binder M."/>
            <person name="Bloem J."/>
            <person name="Labutti K."/>
            <person name="Salamov A."/>
            <person name="Andreopoulos B."/>
            <person name="Baker S."/>
            <person name="Barry K."/>
            <person name="Bills G."/>
            <person name="Bluhm B."/>
            <person name="Cannon C."/>
            <person name="Castanera R."/>
            <person name="Culley D."/>
            <person name="Daum C."/>
            <person name="Ezra D."/>
            <person name="Gonzalez J."/>
            <person name="Henrissat B."/>
            <person name="Kuo A."/>
            <person name="Liang C."/>
            <person name="Lipzen A."/>
            <person name="Lutzoni F."/>
            <person name="Magnuson J."/>
            <person name="Mondo S."/>
            <person name="Nolan M."/>
            <person name="Ohm R."/>
            <person name="Pangilinan J."/>
            <person name="Park H.-J."/>
            <person name="Ramirez L."/>
            <person name="Alfaro M."/>
            <person name="Sun H."/>
            <person name="Tritt A."/>
            <person name="Yoshinaga Y."/>
            <person name="Zwiers L.-H."/>
            <person name="Turgeon B."/>
            <person name="Goodwin S."/>
            <person name="Spatafora J."/>
            <person name="Crous P."/>
            <person name="Grigoriev I."/>
        </authorList>
    </citation>
    <scope>NUCLEOTIDE SEQUENCE</scope>
    <source>
        <strain evidence="2">CBS 113818</strain>
    </source>
</reference>
<protein>
    <submittedName>
        <fullName evidence="2">HET-domain-containing protein</fullName>
    </submittedName>
</protein>
<dbReference type="InterPro" id="IPR010730">
    <property type="entry name" value="HET"/>
</dbReference>
<dbReference type="PANTHER" id="PTHR10622:SF11">
    <property type="entry name" value="HET-DOMAIN-CONTAINING PROTEIN"/>
    <property type="match status" value="1"/>
</dbReference>
<sequence length="164" mass="18940">MRSRLFFSSVNDFIGDEIPAYAILSHTWDKGQEVTFDDLIKNSGKSKTGYNKIRFCALQAKRDSLYYFWIDTCCIDKSNNAELSEAIISMFCWYKNAKKCYVYLSDVSSRSSGEGSDAHRRQKPVIRESRWFTRGWTLQELIAPASVKFLSKDRERLGDKSSLT</sequence>
<name>A0A6A7AA88_9PLEO</name>
<evidence type="ECO:0000313" key="2">
    <source>
        <dbReference type="EMBL" id="KAF2830221.1"/>
    </source>
</evidence>
<organism evidence="2 3">
    <name type="scientific">Ophiobolus disseminans</name>
    <dbReference type="NCBI Taxonomy" id="1469910"/>
    <lineage>
        <taxon>Eukaryota</taxon>
        <taxon>Fungi</taxon>
        <taxon>Dikarya</taxon>
        <taxon>Ascomycota</taxon>
        <taxon>Pezizomycotina</taxon>
        <taxon>Dothideomycetes</taxon>
        <taxon>Pleosporomycetidae</taxon>
        <taxon>Pleosporales</taxon>
        <taxon>Pleosporineae</taxon>
        <taxon>Phaeosphaeriaceae</taxon>
        <taxon>Ophiobolus</taxon>
    </lineage>
</organism>
<dbReference type="Proteomes" id="UP000799424">
    <property type="component" value="Unassembled WGS sequence"/>
</dbReference>
<feature type="domain" description="Heterokaryon incompatibility" evidence="1">
    <location>
        <begin position="21"/>
        <end position="122"/>
    </location>
</feature>
<dbReference type="EMBL" id="MU006220">
    <property type="protein sequence ID" value="KAF2830221.1"/>
    <property type="molecule type" value="Genomic_DNA"/>
</dbReference>
<dbReference type="PANTHER" id="PTHR10622">
    <property type="entry name" value="HET DOMAIN-CONTAINING PROTEIN"/>
    <property type="match status" value="1"/>
</dbReference>
<accession>A0A6A7AA88</accession>
<gene>
    <name evidence="2" type="ORF">CC86DRAFT_392174</name>
</gene>
<dbReference type="OrthoDB" id="674604at2759"/>
<keyword evidence="3" id="KW-1185">Reference proteome</keyword>